<sequence length="147" mass="16840">MKIEVKTGTIEDILNIQEQIPEFKNPHSLAEYERRFSETKAFMILIAEADGILAGFKAGYQKEEDGSFYSWMGAVQPGYRRLGIAKLLADEMEERAKVLGYTSIKFKTRNSHKSMLIFGISNGFNIIGIEEREIAEENRILLEKQLF</sequence>
<dbReference type="PROSITE" id="PS51186">
    <property type="entry name" value="GNAT"/>
    <property type="match status" value="1"/>
</dbReference>
<name>A0A1I5S409_9BACT</name>
<keyword evidence="3" id="KW-1185">Reference proteome</keyword>
<evidence type="ECO:0000259" key="1">
    <source>
        <dbReference type="PROSITE" id="PS51186"/>
    </source>
</evidence>
<organism evidence="2 3">
    <name type="scientific">Pseudarcicella hirudinis</name>
    <dbReference type="NCBI Taxonomy" id="1079859"/>
    <lineage>
        <taxon>Bacteria</taxon>
        <taxon>Pseudomonadati</taxon>
        <taxon>Bacteroidota</taxon>
        <taxon>Cytophagia</taxon>
        <taxon>Cytophagales</taxon>
        <taxon>Flectobacillaceae</taxon>
        <taxon>Pseudarcicella</taxon>
    </lineage>
</organism>
<dbReference type="Gene3D" id="3.40.630.30">
    <property type="match status" value="1"/>
</dbReference>
<dbReference type="GO" id="GO:0016747">
    <property type="term" value="F:acyltransferase activity, transferring groups other than amino-acyl groups"/>
    <property type="evidence" value="ECO:0007669"/>
    <property type="project" value="InterPro"/>
</dbReference>
<evidence type="ECO:0000313" key="3">
    <source>
        <dbReference type="Proteomes" id="UP000199306"/>
    </source>
</evidence>
<keyword evidence="2" id="KW-0687">Ribonucleoprotein</keyword>
<gene>
    <name evidence="2" type="ORF">SAMN04515674_104394</name>
</gene>
<dbReference type="RefSeq" id="WP_092016105.1">
    <property type="nucleotide sequence ID" value="NZ_FOXH01000004.1"/>
</dbReference>
<dbReference type="Proteomes" id="UP000199306">
    <property type="component" value="Unassembled WGS sequence"/>
</dbReference>
<dbReference type="EMBL" id="FOXH01000004">
    <property type="protein sequence ID" value="SFP65427.1"/>
    <property type="molecule type" value="Genomic_DNA"/>
</dbReference>
<proteinExistence type="predicted"/>
<dbReference type="InterPro" id="IPR000182">
    <property type="entry name" value="GNAT_dom"/>
</dbReference>
<reference evidence="2 3" key="1">
    <citation type="submission" date="2016-10" db="EMBL/GenBank/DDBJ databases">
        <authorList>
            <person name="de Groot N.N."/>
        </authorList>
    </citation>
    <scope>NUCLEOTIDE SEQUENCE [LARGE SCALE GENOMIC DNA]</scope>
    <source>
        <strain evidence="3">E92,LMG 26720,CCM 7988</strain>
    </source>
</reference>
<dbReference type="InterPro" id="IPR016181">
    <property type="entry name" value="Acyl_CoA_acyltransferase"/>
</dbReference>
<feature type="domain" description="N-acetyltransferase" evidence="1">
    <location>
        <begin position="3"/>
        <end position="147"/>
    </location>
</feature>
<dbReference type="GO" id="GO:0005840">
    <property type="term" value="C:ribosome"/>
    <property type="evidence" value="ECO:0007669"/>
    <property type="project" value="UniProtKB-KW"/>
</dbReference>
<dbReference type="AlphaFoldDB" id="A0A1I5S409"/>
<accession>A0A1I5S409</accession>
<dbReference type="CDD" id="cd04301">
    <property type="entry name" value="NAT_SF"/>
    <property type="match status" value="1"/>
</dbReference>
<evidence type="ECO:0000313" key="2">
    <source>
        <dbReference type="EMBL" id="SFP65427.1"/>
    </source>
</evidence>
<dbReference type="Pfam" id="PF00583">
    <property type="entry name" value="Acetyltransf_1"/>
    <property type="match status" value="1"/>
</dbReference>
<dbReference type="OrthoDB" id="9812289at2"/>
<keyword evidence="2" id="KW-0689">Ribosomal protein</keyword>
<dbReference type="STRING" id="1079859.SAMN04515674_104394"/>
<dbReference type="SUPFAM" id="SSF55729">
    <property type="entry name" value="Acyl-CoA N-acyltransferases (Nat)"/>
    <property type="match status" value="1"/>
</dbReference>
<protein>
    <submittedName>
        <fullName evidence="2">Ribosomal protein S18 acetylase RimI</fullName>
    </submittedName>
</protein>